<dbReference type="Proteomes" id="UP000662904">
    <property type="component" value="Chromosome"/>
</dbReference>
<keyword evidence="2" id="KW-1185">Reference proteome</keyword>
<evidence type="ECO:0000313" key="2">
    <source>
        <dbReference type="Proteomes" id="UP000662904"/>
    </source>
</evidence>
<sequence length="109" mass="12758">MKVGKENIAGLLKAVELYGSRDNREEALRQKEEMEWLKIEVDKIDGLKAEVVQDEAGREIYRVYIRVDSGFLGVDAKHIIDELERGDPAVYTRNQREYIQRYISMMSFM</sequence>
<dbReference type="RefSeq" id="WP_206708151.1">
    <property type="nucleotide sequence ID" value="NZ_CP059066.1"/>
</dbReference>
<accession>A0A8A0RJN5</accession>
<protein>
    <submittedName>
        <fullName evidence="1">D-glucosaminate-6-phosphate ammonia lyase</fullName>
        <ecNumber evidence="1">4.3.1.29</ecNumber>
    </submittedName>
</protein>
<evidence type="ECO:0000313" key="1">
    <source>
        <dbReference type="EMBL" id="QSQ07904.1"/>
    </source>
</evidence>
<dbReference type="GO" id="GO:0016829">
    <property type="term" value="F:lyase activity"/>
    <property type="evidence" value="ECO:0007669"/>
    <property type="project" value="UniProtKB-KW"/>
</dbReference>
<dbReference type="EMBL" id="CP059066">
    <property type="protein sequence ID" value="QSQ07904.1"/>
    <property type="molecule type" value="Genomic_DNA"/>
</dbReference>
<keyword evidence="1" id="KW-0456">Lyase</keyword>
<dbReference type="EC" id="4.3.1.29" evidence="1"/>
<reference evidence="1" key="1">
    <citation type="submission" date="2020-07" db="EMBL/GenBank/DDBJ databases">
        <title>Koleobacter methoxysyntrophicus gen. nov., sp. nov., a novel anaerobic bacterium isolated from deep subsurface oil field and proposal of Koleobacterales ord. nov. in the phylum Firmicutes.</title>
        <authorList>
            <person name="Sakamoto S."/>
            <person name="Tamaki H."/>
        </authorList>
    </citation>
    <scope>NUCLEOTIDE SEQUENCE</scope>
    <source>
        <strain evidence="1">NRmbB1</strain>
    </source>
</reference>
<dbReference type="AlphaFoldDB" id="A0A8A0RJN5"/>
<organism evidence="1 2">
    <name type="scientific">Koleobacter methoxysyntrophicus</name>
    <dbReference type="NCBI Taxonomy" id="2751313"/>
    <lineage>
        <taxon>Bacteria</taxon>
        <taxon>Bacillati</taxon>
        <taxon>Bacillota</taxon>
        <taxon>Clostridia</taxon>
        <taxon>Koleobacterales</taxon>
        <taxon>Koleobacteraceae</taxon>
        <taxon>Koleobacter</taxon>
    </lineage>
</organism>
<proteinExistence type="predicted"/>
<dbReference type="KEGG" id="kme:H0A61_00221"/>
<name>A0A8A0RJN5_9FIRM</name>
<gene>
    <name evidence="1" type="primary">dgaE_1</name>
    <name evidence="1" type="ORF">H0A61_00221</name>
</gene>